<dbReference type="InterPro" id="IPR006840">
    <property type="entry name" value="ChaC"/>
</dbReference>
<dbReference type="AlphaFoldDB" id="A0A1C3V2W8"/>
<dbReference type="Pfam" id="PF04752">
    <property type="entry name" value="ChaC"/>
    <property type="match status" value="1"/>
</dbReference>
<evidence type="ECO:0000313" key="4">
    <source>
        <dbReference type="Proteomes" id="UP000183174"/>
    </source>
</evidence>
<dbReference type="EMBL" id="FMAE01000003">
    <property type="protein sequence ID" value="SCB21917.1"/>
    <property type="molecule type" value="Genomic_DNA"/>
</dbReference>
<dbReference type="EC" id="4.3.2.7" evidence="1"/>
<dbReference type="InterPro" id="IPR036568">
    <property type="entry name" value="GGCT-like_sf"/>
</dbReference>
<accession>A0A1C3V2W8</accession>
<dbReference type="CDD" id="cd06661">
    <property type="entry name" value="GGCT_like"/>
    <property type="match status" value="1"/>
</dbReference>
<gene>
    <name evidence="3" type="ORF">GA0061099_100369</name>
</gene>
<proteinExistence type="predicted"/>
<evidence type="ECO:0000256" key="2">
    <source>
        <dbReference type="ARBA" id="ARBA00023239"/>
    </source>
</evidence>
<dbReference type="Proteomes" id="UP000183174">
    <property type="component" value="Unassembled WGS sequence"/>
</dbReference>
<dbReference type="PANTHER" id="PTHR12192">
    <property type="entry name" value="CATION TRANSPORT PROTEIN CHAC-RELATED"/>
    <property type="match status" value="1"/>
</dbReference>
<dbReference type="GO" id="GO:0006751">
    <property type="term" value="P:glutathione catabolic process"/>
    <property type="evidence" value="ECO:0007669"/>
    <property type="project" value="InterPro"/>
</dbReference>
<dbReference type="GO" id="GO:0061928">
    <property type="term" value="F:glutathione specific gamma-glutamylcyclotransferase activity"/>
    <property type="evidence" value="ECO:0007669"/>
    <property type="project" value="UniProtKB-EC"/>
</dbReference>
<dbReference type="Gene3D" id="3.10.490.10">
    <property type="entry name" value="Gamma-glutamyl cyclotransferase-like"/>
    <property type="match status" value="1"/>
</dbReference>
<dbReference type="RefSeq" id="WP_036021001.1">
    <property type="nucleotide sequence ID" value="NZ_FMAE01000003.1"/>
</dbReference>
<dbReference type="SUPFAM" id="SSF110857">
    <property type="entry name" value="Gamma-glutamyl cyclotransferase-like"/>
    <property type="match status" value="1"/>
</dbReference>
<dbReference type="PANTHER" id="PTHR12192:SF2">
    <property type="entry name" value="GLUTATHIONE-SPECIFIC GAMMA-GLUTAMYLCYCLOTRANSFERASE 2"/>
    <property type="match status" value="1"/>
</dbReference>
<name>A0A1C3V2W8_9BRAD</name>
<dbReference type="InterPro" id="IPR013024">
    <property type="entry name" value="GGCT-like"/>
</dbReference>
<evidence type="ECO:0000313" key="3">
    <source>
        <dbReference type="EMBL" id="SCB21917.1"/>
    </source>
</evidence>
<keyword evidence="2" id="KW-0456">Lyase</keyword>
<organism evidence="3 4">
    <name type="scientific">Bradyrhizobium yuanmingense</name>
    <dbReference type="NCBI Taxonomy" id="108015"/>
    <lineage>
        <taxon>Bacteria</taxon>
        <taxon>Pseudomonadati</taxon>
        <taxon>Pseudomonadota</taxon>
        <taxon>Alphaproteobacteria</taxon>
        <taxon>Hyphomicrobiales</taxon>
        <taxon>Nitrobacteraceae</taxon>
        <taxon>Bradyrhizobium</taxon>
    </lineage>
</organism>
<dbReference type="GO" id="GO:0005737">
    <property type="term" value="C:cytoplasm"/>
    <property type="evidence" value="ECO:0007669"/>
    <property type="project" value="TreeGrafter"/>
</dbReference>
<evidence type="ECO:0000256" key="1">
    <source>
        <dbReference type="ARBA" id="ARBA00012344"/>
    </source>
</evidence>
<sequence length="176" mass="19370">MIWIFGFGSLTFDGWQSEFGCLSLQRATLHGYRRAFNKKSVVNWGTEKNPGVTLNLKRASGERCEGVAFEFSGDERTSMALLSYLRKREACTPTSLRVELADGRAVQALTYIYNGRNLFDRSKSVAELAALVVKASGTSGSAIDYVKRNFEGLRAAGLEDAAVTELWEALLADKQG</sequence>
<reference evidence="3 4" key="1">
    <citation type="submission" date="2016-08" db="EMBL/GenBank/DDBJ databases">
        <authorList>
            <person name="Seilhamer J.J."/>
        </authorList>
    </citation>
    <scope>NUCLEOTIDE SEQUENCE [LARGE SCALE GENOMIC DNA]</scope>
    <source>
        <strain evidence="3 4">CCBAU 10071</strain>
    </source>
</reference>
<protein>
    <recommendedName>
        <fullName evidence="1">glutathione-specific gamma-glutamylcyclotransferase</fullName>
        <ecNumber evidence="1">4.3.2.7</ecNumber>
    </recommendedName>
</protein>